<dbReference type="InterPro" id="IPR056884">
    <property type="entry name" value="NPHP3-like_N"/>
</dbReference>
<dbReference type="OrthoDB" id="443402at2759"/>
<evidence type="ECO:0000256" key="2">
    <source>
        <dbReference type="SAM" id="MobiDB-lite"/>
    </source>
</evidence>
<dbReference type="AlphaFoldDB" id="A0A0D2DFS4"/>
<accession>A0A0D2DFS4</accession>
<dbReference type="HOGENOM" id="CLU_002341_6_1_1"/>
<organism evidence="5 6">
    <name type="scientific">Fonsecaea pedrosoi CBS 271.37</name>
    <dbReference type="NCBI Taxonomy" id="1442368"/>
    <lineage>
        <taxon>Eukaryota</taxon>
        <taxon>Fungi</taxon>
        <taxon>Dikarya</taxon>
        <taxon>Ascomycota</taxon>
        <taxon>Pezizomycotina</taxon>
        <taxon>Eurotiomycetes</taxon>
        <taxon>Chaetothyriomycetidae</taxon>
        <taxon>Chaetothyriales</taxon>
        <taxon>Herpotrichiellaceae</taxon>
        <taxon>Fonsecaea</taxon>
    </lineage>
</organism>
<evidence type="ECO:0000259" key="3">
    <source>
        <dbReference type="Pfam" id="PF24883"/>
    </source>
</evidence>
<dbReference type="InterPro" id="IPR056693">
    <property type="entry name" value="DUF7791"/>
</dbReference>
<protein>
    <recommendedName>
        <fullName evidence="7">NACHT domain-containing protein</fullName>
    </recommendedName>
</protein>
<evidence type="ECO:0000256" key="1">
    <source>
        <dbReference type="ARBA" id="ARBA00022737"/>
    </source>
</evidence>
<keyword evidence="6" id="KW-1185">Reference proteome</keyword>
<dbReference type="Pfam" id="PF25053">
    <property type="entry name" value="DUF7791"/>
    <property type="match status" value="1"/>
</dbReference>
<feature type="domain" description="Nephrocystin 3-like N-terminal" evidence="3">
    <location>
        <begin position="311"/>
        <end position="497"/>
    </location>
</feature>
<proteinExistence type="predicted"/>
<feature type="region of interest" description="Disordered" evidence="2">
    <location>
        <begin position="1035"/>
        <end position="1088"/>
    </location>
</feature>
<keyword evidence="1" id="KW-0677">Repeat</keyword>
<feature type="compositionally biased region" description="Polar residues" evidence="2">
    <location>
        <begin position="1056"/>
        <end position="1068"/>
    </location>
</feature>
<dbReference type="PANTHER" id="PTHR10039:SF5">
    <property type="entry name" value="NACHT DOMAIN-CONTAINING PROTEIN"/>
    <property type="match status" value="1"/>
</dbReference>
<dbReference type="SUPFAM" id="SSF52540">
    <property type="entry name" value="P-loop containing nucleoside triphosphate hydrolases"/>
    <property type="match status" value="1"/>
</dbReference>
<dbReference type="EMBL" id="KN846975">
    <property type="protein sequence ID" value="KIW76541.1"/>
    <property type="molecule type" value="Genomic_DNA"/>
</dbReference>
<evidence type="ECO:0000259" key="4">
    <source>
        <dbReference type="Pfam" id="PF25053"/>
    </source>
</evidence>
<dbReference type="Proteomes" id="UP000053029">
    <property type="component" value="Unassembled WGS sequence"/>
</dbReference>
<sequence>MVDPLTTFAAAGNALQFVSLGIHLVSKTIDYANGGGNNYFESLKDCVQRLSVSSAYLQTSMGSSASKLLPPGPARGLHRANLECLRVSQEFTAMLDKLGLNRRHSLWKSGESVDPRILDFKISTMATFWLSNTAYANHFNMVVKLALKSHAEKSCIDTLSRNLDHARANLMLSLLVYLHDQSAVDRQNMSEEMRTIADQALRATKSSADIKADIAKLSSSLSSLAIDDTTISLDVEDALERSGTYLTNEIKGLSARLERLDDNLKALLDEVHRLLPTMKSELAARRSIVESLWFSQINNRRNNIGRAFTNTYQWIFKQKDNQVIVWDDFVEWLHSSKHPIYWVSGKPGSGKSTLIRELDERAHNMLSLSASGNDTVLKASFYFWYAGTNDEKSMSGLLRTLIHQLLLPHLDLVDQVVSASKWEASLSGDSRLHAWEENELVEVLCRTIQHLGSSKQILLFIDGLDEHAGSDDQQQEALDLIHRLALSQNVKACVASRPYNIFRDEFQECPQLRLEHLTRNDIQLYVHGKLGQNLHFQRQLQREPQLLDNLTTEIISRARGVFLWVHLVVRDLLRVLRDGGRGKHLFRELESIPLDLDDYFQRIFESVPVPYRKDASIILQIALSCSSEDAVDVRGVTDFQFRLMHLYFLDQSEDLCFGANSQLYDVNFAHPQEGRELLQLLERMLVSRCMGLLETGSHTNENGYYGYSQTMNPGTRIEFLHRTVRDYFAGRAALDLLHRHTDSPFDAHMFQCNLMAIDIRTFGRYGATLGRGLFDVEKFLRHIIERPDEEETAFVLFEKVVELFDGIEMATSNYYNHLNIRSRTINQILQSWSAHRSNAISLSIQLGWKSYVKARLTEAKVREKEGRPLLHYALVPVTDSWTSPDPSILSDLLRLGANPDELVSTQHLSVPIWVSFLAAIPYIEGLDYTRCLEIVKMLVLHGTRPVMIATDFKSALDQVWHHCIHSSALYSDMFSGVRMPRRTNLQQKDDAETFCSFLDVAESLVRQSFDSSESPVFTEEDIVTLRELELSRYGKSPDYRPSLKQPVLGAKRARESSLSQPDDVQLESNGRGRDSDGEEQPLQKKTRR</sequence>
<dbReference type="Gene3D" id="3.40.50.300">
    <property type="entry name" value="P-loop containing nucleotide triphosphate hydrolases"/>
    <property type="match status" value="1"/>
</dbReference>
<evidence type="ECO:0000313" key="6">
    <source>
        <dbReference type="Proteomes" id="UP000053029"/>
    </source>
</evidence>
<dbReference type="VEuPathDB" id="FungiDB:Z517_11287"/>
<evidence type="ECO:0008006" key="7">
    <source>
        <dbReference type="Google" id="ProtNLM"/>
    </source>
</evidence>
<feature type="domain" description="DUF7791" evidence="4">
    <location>
        <begin position="606"/>
        <end position="766"/>
    </location>
</feature>
<dbReference type="GeneID" id="25310777"/>
<dbReference type="InterPro" id="IPR027417">
    <property type="entry name" value="P-loop_NTPase"/>
</dbReference>
<evidence type="ECO:0000313" key="5">
    <source>
        <dbReference type="EMBL" id="KIW76541.1"/>
    </source>
</evidence>
<dbReference type="Pfam" id="PF24883">
    <property type="entry name" value="NPHP3_N"/>
    <property type="match status" value="1"/>
</dbReference>
<dbReference type="PANTHER" id="PTHR10039">
    <property type="entry name" value="AMELOGENIN"/>
    <property type="match status" value="1"/>
</dbReference>
<name>A0A0D2DFS4_9EURO</name>
<dbReference type="RefSeq" id="XP_013280349.1">
    <property type="nucleotide sequence ID" value="XM_013424895.1"/>
</dbReference>
<reference evidence="5 6" key="1">
    <citation type="submission" date="2015-01" db="EMBL/GenBank/DDBJ databases">
        <title>The Genome Sequence of Fonsecaea pedrosoi CBS 271.37.</title>
        <authorList>
            <consortium name="The Broad Institute Genomics Platform"/>
            <person name="Cuomo C."/>
            <person name="de Hoog S."/>
            <person name="Gorbushina A."/>
            <person name="Stielow B."/>
            <person name="Teixiera M."/>
            <person name="Abouelleil A."/>
            <person name="Chapman S.B."/>
            <person name="Priest M."/>
            <person name="Young S.K."/>
            <person name="Wortman J."/>
            <person name="Nusbaum C."/>
            <person name="Birren B."/>
        </authorList>
    </citation>
    <scope>NUCLEOTIDE SEQUENCE [LARGE SCALE GENOMIC DNA]</scope>
    <source>
        <strain evidence="5 6">CBS 271.37</strain>
    </source>
</reference>
<gene>
    <name evidence="5" type="ORF">Z517_11287</name>
</gene>